<name>A0AAV5QH95_9ASCO</name>
<keyword evidence="2" id="KW-0472">Membrane</keyword>
<comment type="caution">
    <text evidence="4">The sequence shown here is derived from an EMBL/GenBank/DDBJ whole genome shotgun (WGS) entry which is preliminary data.</text>
</comment>
<evidence type="ECO:0000256" key="1">
    <source>
        <dbReference type="ARBA" id="ARBA00023054"/>
    </source>
</evidence>
<dbReference type="GO" id="GO:0043130">
    <property type="term" value="F:ubiquitin binding"/>
    <property type="evidence" value="ECO:0007669"/>
    <property type="project" value="TreeGrafter"/>
</dbReference>
<feature type="domain" description="UBX" evidence="3">
    <location>
        <begin position="437"/>
        <end position="471"/>
    </location>
</feature>
<sequence length="595" mass="67704">MLTIQEEEILRTFRSIVNYQGEEASAISILSSNNWELEPAILQYVNNNTQYYQNLAQQASRTSLNRNMNNSTSVEDPQARSEISFITRARDWLNLTSSDQAQLSGSFLEDPPRASTSGVIMYYATRVITFVFILPLFIVYKLTPLLLSLVIHILQRLIRLKNRVSFLINKDSGAVSNQGVLFGNHSSKRVDPIDTARQFIDDFENDVVRILDVGGDIENAYSNVSKPNFFEGGYTQALYLAKRDAKWLLVYLQSDDHDDKDKFIKNILLSQRFNKFLSGNDIVLWGGNVKQSEGFQTANGLSCTRFPFLALLCLTTQTTTTTQGVSSGSPVLSVVSHIQGYHPLKKILVKFNQQIERFEPKLIEIRATLRERELSRLITEQQDLAYQSSLLKDQLKKQVKQLKQKNNKLVSQFVPFKLKQFAESSQIKKSLDRSVDSSEFYSRIAVRLPSGERMVTFFDRSLSVTDLYLYIQFQINGFFIKEINARPSEMLLINWEILKDYLSHLDTGEAYVPPSTYSDISESVDEDVAVSVYRVSFVLFSSFPKRELPFDDKQIGQIEFLVPDGNLIVEEKDDIDNGGDEADIEGQLGATIYGN</sequence>
<dbReference type="Gene3D" id="3.40.30.10">
    <property type="entry name" value="Glutaredoxin"/>
    <property type="match status" value="1"/>
</dbReference>
<dbReference type="SMART" id="SM00594">
    <property type="entry name" value="UAS"/>
    <property type="match status" value="1"/>
</dbReference>
<feature type="transmembrane region" description="Helical" evidence="2">
    <location>
        <begin position="127"/>
        <end position="154"/>
    </location>
</feature>
<evidence type="ECO:0000313" key="5">
    <source>
        <dbReference type="Proteomes" id="UP001360560"/>
    </source>
</evidence>
<dbReference type="SUPFAM" id="SSF54236">
    <property type="entry name" value="Ubiquitin-like"/>
    <property type="match status" value="1"/>
</dbReference>
<dbReference type="SUPFAM" id="SSF52833">
    <property type="entry name" value="Thioredoxin-like"/>
    <property type="match status" value="1"/>
</dbReference>
<dbReference type="Pfam" id="PF14555">
    <property type="entry name" value="UBA_4"/>
    <property type="match status" value="1"/>
</dbReference>
<dbReference type="InterPro" id="IPR029071">
    <property type="entry name" value="Ubiquitin-like_domsf"/>
</dbReference>
<keyword evidence="2" id="KW-0812">Transmembrane</keyword>
<evidence type="ECO:0000256" key="2">
    <source>
        <dbReference type="SAM" id="Phobius"/>
    </source>
</evidence>
<dbReference type="RefSeq" id="XP_064850538.1">
    <property type="nucleotide sequence ID" value="XM_064994466.1"/>
</dbReference>
<dbReference type="EMBL" id="BTFZ01000001">
    <property type="protein sequence ID" value="GMM33538.1"/>
    <property type="molecule type" value="Genomic_DNA"/>
</dbReference>
<dbReference type="AlphaFoldDB" id="A0AAV5QH95"/>
<dbReference type="Proteomes" id="UP001360560">
    <property type="component" value="Unassembled WGS sequence"/>
</dbReference>
<dbReference type="InterPro" id="IPR006577">
    <property type="entry name" value="UAS"/>
</dbReference>
<dbReference type="InterPro" id="IPR036249">
    <property type="entry name" value="Thioredoxin-like_sf"/>
</dbReference>
<dbReference type="PANTHER" id="PTHR23322:SF1">
    <property type="entry name" value="FAS-ASSOCIATED FACTOR 2"/>
    <property type="match status" value="1"/>
</dbReference>
<keyword evidence="1" id="KW-0175">Coiled coil</keyword>
<dbReference type="PANTHER" id="PTHR23322">
    <property type="entry name" value="FAS-ASSOCIATED PROTEIN"/>
    <property type="match status" value="1"/>
</dbReference>
<evidence type="ECO:0000313" key="4">
    <source>
        <dbReference type="EMBL" id="GMM33538.1"/>
    </source>
</evidence>
<proteinExistence type="predicted"/>
<gene>
    <name evidence="4" type="ORF">DASC09_008630</name>
</gene>
<accession>A0AAV5QH95</accession>
<reference evidence="4 5" key="1">
    <citation type="journal article" date="2023" name="Elife">
        <title>Identification of key yeast species and microbe-microbe interactions impacting larval growth of Drosophila in the wild.</title>
        <authorList>
            <person name="Mure A."/>
            <person name="Sugiura Y."/>
            <person name="Maeda R."/>
            <person name="Honda K."/>
            <person name="Sakurai N."/>
            <person name="Takahashi Y."/>
            <person name="Watada M."/>
            <person name="Katoh T."/>
            <person name="Gotoh A."/>
            <person name="Gotoh Y."/>
            <person name="Taniguchi I."/>
            <person name="Nakamura K."/>
            <person name="Hayashi T."/>
            <person name="Katayama T."/>
            <person name="Uemura T."/>
            <person name="Hattori Y."/>
        </authorList>
    </citation>
    <scope>NUCLEOTIDE SEQUENCE [LARGE SCALE GENOMIC DNA]</scope>
    <source>
        <strain evidence="4 5">SC-9</strain>
    </source>
</reference>
<dbReference type="Gene3D" id="3.10.20.90">
    <property type="entry name" value="Phosphatidylinositol 3-kinase Catalytic Subunit, Chain A, domain 1"/>
    <property type="match status" value="1"/>
</dbReference>
<organism evidence="4 5">
    <name type="scientific">Saccharomycopsis crataegensis</name>
    <dbReference type="NCBI Taxonomy" id="43959"/>
    <lineage>
        <taxon>Eukaryota</taxon>
        <taxon>Fungi</taxon>
        <taxon>Dikarya</taxon>
        <taxon>Ascomycota</taxon>
        <taxon>Saccharomycotina</taxon>
        <taxon>Saccharomycetes</taxon>
        <taxon>Saccharomycopsidaceae</taxon>
        <taxon>Saccharomycopsis</taxon>
    </lineage>
</organism>
<keyword evidence="5" id="KW-1185">Reference proteome</keyword>
<dbReference type="GO" id="GO:0005783">
    <property type="term" value="C:endoplasmic reticulum"/>
    <property type="evidence" value="ECO:0007669"/>
    <property type="project" value="TreeGrafter"/>
</dbReference>
<evidence type="ECO:0000259" key="3">
    <source>
        <dbReference type="PROSITE" id="PS50033"/>
    </source>
</evidence>
<dbReference type="GO" id="GO:0036503">
    <property type="term" value="P:ERAD pathway"/>
    <property type="evidence" value="ECO:0007669"/>
    <property type="project" value="TreeGrafter"/>
</dbReference>
<protein>
    <submittedName>
        <fullName evidence="4">Ubx3 protein</fullName>
    </submittedName>
</protein>
<keyword evidence="2" id="KW-1133">Transmembrane helix</keyword>
<dbReference type="PROSITE" id="PS50033">
    <property type="entry name" value="UBX"/>
    <property type="match status" value="1"/>
</dbReference>
<dbReference type="InterPro" id="IPR001012">
    <property type="entry name" value="UBX_dom"/>
</dbReference>
<dbReference type="GeneID" id="90071517"/>
<dbReference type="InterPro" id="IPR050730">
    <property type="entry name" value="UBX_domain-protein"/>
</dbReference>